<dbReference type="AlphaFoldDB" id="A0A2V4V5F8"/>
<evidence type="ECO:0000256" key="1">
    <source>
        <dbReference type="SAM" id="Phobius"/>
    </source>
</evidence>
<dbReference type="RefSeq" id="WP_110922162.1">
    <property type="nucleotide sequence ID" value="NZ_QJSU01000001.1"/>
</dbReference>
<feature type="transmembrane region" description="Helical" evidence="1">
    <location>
        <begin position="139"/>
        <end position="160"/>
    </location>
</feature>
<protein>
    <submittedName>
        <fullName evidence="2">Uncharacterized protein</fullName>
    </submittedName>
</protein>
<keyword evidence="1" id="KW-0472">Membrane</keyword>
<feature type="transmembrane region" description="Helical" evidence="1">
    <location>
        <begin position="63"/>
        <end position="92"/>
    </location>
</feature>
<name>A0A2V4V5F8_9GAMM</name>
<keyword evidence="1" id="KW-0812">Transmembrane</keyword>
<gene>
    <name evidence="2" type="ORF">DFP82_101534</name>
</gene>
<accession>A0A2V4V5F8</accession>
<comment type="caution">
    <text evidence="2">The sequence shown here is derived from an EMBL/GenBank/DDBJ whole genome shotgun (WGS) entry which is preliminary data.</text>
</comment>
<sequence>MSDMESRATVTVPSYPKDKVIESYGLLGGTIGGLFLWLTMIVPNALLGNNSLVGPEVFNITNIYFITIFNMICLIGLIGFLLILSMFFGFILGSIPSLLTGYILANTKTYRSYKGFLISLVTGSLIGFTFLSLLDLLDLPFIIRVLTGGVSAVVTGLIALPKHK</sequence>
<keyword evidence="3" id="KW-1185">Reference proteome</keyword>
<evidence type="ECO:0000313" key="3">
    <source>
        <dbReference type="Proteomes" id="UP000247746"/>
    </source>
</evidence>
<feature type="transmembrane region" description="Helical" evidence="1">
    <location>
        <begin position="113"/>
        <end position="133"/>
    </location>
</feature>
<evidence type="ECO:0000313" key="2">
    <source>
        <dbReference type="EMBL" id="PYE41211.1"/>
    </source>
</evidence>
<dbReference type="Proteomes" id="UP000247746">
    <property type="component" value="Unassembled WGS sequence"/>
</dbReference>
<proteinExistence type="predicted"/>
<organism evidence="2 3">
    <name type="scientific">Psychrobacter fozii</name>
    <dbReference type="NCBI Taxonomy" id="198480"/>
    <lineage>
        <taxon>Bacteria</taxon>
        <taxon>Pseudomonadati</taxon>
        <taxon>Pseudomonadota</taxon>
        <taxon>Gammaproteobacteria</taxon>
        <taxon>Moraxellales</taxon>
        <taxon>Moraxellaceae</taxon>
        <taxon>Psychrobacter</taxon>
    </lineage>
</organism>
<feature type="transmembrane region" description="Helical" evidence="1">
    <location>
        <begin position="21"/>
        <end position="43"/>
    </location>
</feature>
<keyword evidence="1" id="KW-1133">Transmembrane helix</keyword>
<dbReference type="EMBL" id="QJSU01000001">
    <property type="protein sequence ID" value="PYE41211.1"/>
    <property type="molecule type" value="Genomic_DNA"/>
</dbReference>
<reference evidence="2 3" key="1">
    <citation type="submission" date="2018-06" db="EMBL/GenBank/DDBJ databases">
        <title>Genomic Encyclopedia of Type Strains, Phase III (KMG-III): the genomes of soil and plant-associated and newly described type strains.</title>
        <authorList>
            <person name="Whitman W."/>
        </authorList>
    </citation>
    <scope>NUCLEOTIDE SEQUENCE [LARGE SCALE GENOMIC DNA]</scope>
    <source>
        <strain evidence="2 3">CECT 5889</strain>
    </source>
</reference>